<keyword evidence="2" id="KW-1185">Reference proteome</keyword>
<name>A0A191ZYY6_9RALS</name>
<dbReference type="EMBL" id="CP016022">
    <property type="protein sequence ID" value="ANJ73339.1"/>
    <property type="molecule type" value="Genomic_DNA"/>
</dbReference>
<organism evidence="1 2">
    <name type="scientific">Ralstonia insidiosa</name>
    <dbReference type="NCBI Taxonomy" id="190721"/>
    <lineage>
        <taxon>Bacteria</taxon>
        <taxon>Pseudomonadati</taxon>
        <taxon>Pseudomonadota</taxon>
        <taxon>Betaproteobacteria</taxon>
        <taxon>Burkholderiales</taxon>
        <taxon>Burkholderiaceae</taxon>
        <taxon>Ralstonia</taxon>
    </lineage>
</organism>
<dbReference type="CDD" id="cd04301">
    <property type="entry name" value="NAT_SF"/>
    <property type="match status" value="1"/>
</dbReference>
<dbReference type="GO" id="GO:0016747">
    <property type="term" value="F:acyltransferase activity, transferring groups other than amino-acyl groups"/>
    <property type="evidence" value="ECO:0007669"/>
    <property type="project" value="InterPro"/>
</dbReference>
<dbReference type="Gene3D" id="3.40.630.30">
    <property type="match status" value="1"/>
</dbReference>
<sequence>MAATHVVPATGIVLSDDSAWLPLDQIYGFLSQETHWAHSLPRDVFDRSIANSLCFAAYCLDDNGTHGELVGFARAITDRATFAYLCDVFVLPEWRGKGVSHALMDFLREHPELQSLRRTVLVTTGADWLYRKHGFTDVPEGIGFMQLHRPNIYKTAAT</sequence>
<evidence type="ECO:0000313" key="1">
    <source>
        <dbReference type="EMBL" id="ANJ73339.1"/>
    </source>
</evidence>
<dbReference type="Pfam" id="PF13508">
    <property type="entry name" value="Acetyltransf_7"/>
    <property type="match status" value="1"/>
</dbReference>
<dbReference type="SUPFAM" id="SSF55729">
    <property type="entry name" value="Acyl-CoA N-acyltransferases (Nat)"/>
    <property type="match status" value="1"/>
</dbReference>
<evidence type="ECO:0000313" key="2">
    <source>
        <dbReference type="Proteomes" id="UP000078572"/>
    </source>
</evidence>
<dbReference type="RefSeq" id="WP_064804671.1">
    <property type="nucleotide sequence ID" value="NZ_CP016022.1"/>
</dbReference>
<reference evidence="2" key="1">
    <citation type="submission" date="2016-06" db="EMBL/GenBank/DDBJ databases">
        <authorList>
            <person name="Xu Y."/>
            <person name="Nagy A."/>
            <person name="Yan X."/>
            <person name="Kim S.W."/>
            <person name="Haley B."/>
            <person name="Liu N.T."/>
            <person name="Nou X."/>
        </authorList>
    </citation>
    <scope>NUCLEOTIDE SEQUENCE [LARGE SCALE GENOMIC DNA]</scope>
    <source>
        <strain evidence="2">ATCC 49129</strain>
    </source>
</reference>
<dbReference type="OrthoDB" id="3216107at2"/>
<dbReference type="InterPro" id="IPR000182">
    <property type="entry name" value="GNAT_dom"/>
</dbReference>
<dbReference type="STRING" id="190721.ACS15_2691"/>
<dbReference type="PROSITE" id="PS51186">
    <property type="entry name" value="GNAT"/>
    <property type="match status" value="1"/>
</dbReference>
<dbReference type="PANTHER" id="PTHR43233:SF1">
    <property type="entry name" value="FAMILY N-ACETYLTRANSFERASE, PUTATIVE (AFU_ORTHOLOGUE AFUA_6G03350)-RELATED"/>
    <property type="match status" value="1"/>
</dbReference>
<proteinExistence type="predicted"/>
<dbReference type="AlphaFoldDB" id="A0A191ZYY6"/>
<dbReference type="PANTHER" id="PTHR43233">
    <property type="entry name" value="FAMILY N-ACETYLTRANSFERASE, PUTATIVE (AFU_ORTHOLOGUE AFUA_6G03350)-RELATED"/>
    <property type="match status" value="1"/>
</dbReference>
<dbReference type="InterPro" id="IPR016181">
    <property type="entry name" value="Acyl_CoA_acyltransferase"/>
</dbReference>
<gene>
    <name evidence="1" type="ORF">A9Y76_13035</name>
</gene>
<protein>
    <submittedName>
        <fullName evidence="1">GCN5 family acetyltransferase</fullName>
    </submittedName>
</protein>
<accession>A0A191ZYY6</accession>
<dbReference type="GeneID" id="61526938"/>
<keyword evidence="1" id="KW-0808">Transferase</keyword>
<dbReference type="Proteomes" id="UP000078572">
    <property type="component" value="Chromosome 1"/>
</dbReference>
<dbReference type="InterPro" id="IPR053144">
    <property type="entry name" value="Acetyltransferase_Butenolide"/>
</dbReference>